<evidence type="ECO:0000313" key="2">
    <source>
        <dbReference type="Proteomes" id="UP000217289"/>
    </source>
</evidence>
<proteinExistence type="predicted"/>
<dbReference type="OrthoDB" id="5525010at2"/>
<dbReference type="Proteomes" id="UP000217289">
    <property type="component" value="Chromosome"/>
</dbReference>
<protein>
    <submittedName>
        <fullName evidence="1">Uncharacterized protein</fullName>
    </submittedName>
</protein>
<sequence length="90" mass="10214">MVWWVVALLLLGLILYWGQGEERRALMAMNPAERAELFQRDFATFESMCLGTPESGLLADCRARARFLRLFPECDAACRGKVSRYGPGTR</sequence>
<dbReference type="AlphaFoldDB" id="A0A250IGS5"/>
<dbReference type="KEGG" id="mbd:MEBOL_003591"/>
<reference evidence="1 2" key="1">
    <citation type="submission" date="2017-06" db="EMBL/GenBank/DDBJ databases">
        <authorList>
            <person name="Kim H.J."/>
            <person name="Triplett B.A."/>
        </authorList>
    </citation>
    <scope>NUCLEOTIDE SEQUENCE [LARGE SCALE GENOMIC DNA]</scope>
    <source>
        <strain evidence="1 2">DSM 14713</strain>
    </source>
</reference>
<gene>
    <name evidence="1" type="ORF">MEBOL_003591</name>
</gene>
<evidence type="ECO:0000313" key="1">
    <source>
        <dbReference type="EMBL" id="ATB30136.1"/>
    </source>
</evidence>
<dbReference type="EMBL" id="CP022163">
    <property type="protein sequence ID" value="ATB30136.1"/>
    <property type="molecule type" value="Genomic_DNA"/>
</dbReference>
<name>A0A250IGS5_9BACT</name>
<dbReference type="RefSeq" id="WP_095978619.1">
    <property type="nucleotide sequence ID" value="NZ_CP022163.1"/>
</dbReference>
<keyword evidence="2" id="KW-1185">Reference proteome</keyword>
<organism evidence="1 2">
    <name type="scientific">Melittangium boletus DSM 14713</name>
    <dbReference type="NCBI Taxonomy" id="1294270"/>
    <lineage>
        <taxon>Bacteria</taxon>
        <taxon>Pseudomonadati</taxon>
        <taxon>Myxococcota</taxon>
        <taxon>Myxococcia</taxon>
        <taxon>Myxococcales</taxon>
        <taxon>Cystobacterineae</taxon>
        <taxon>Archangiaceae</taxon>
        <taxon>Melittangium</taxon>
    </lineage>
</organism>
<accession>A0A250IGS5</accession>